<dbReference type="RefSeq" id="WP_153973081.1">
    <property type="nucleotide sequence ID" value="NZ_JACRWE010000003.1"/>
</dbReference>
<accession>A0ABR7JP96</accession>
<keyword evidence="1" id="KW-0472">Membrane</keyword>
<sequence>MKDKLNMGSLAIILGGLVLSLELYGLKFVQMIELTATGSCFTNSLDYINTELGFAIILPILVIGYGIFVIIKHKNEK</sequence>
<feature type="transmembrane region" description="Helical" evidence="1">
    <location>
        <begin position="52"/>
        <end position="71"/>
    </location>
</feature>
<evidence type="ECO:0000313" key="3">
    <source>
        <dbReference type="Proteomes" id="UP000609849"/>
    </source>
</evidence>
<proteinExistence type="predicted"/>
<reference evidence="2 3" key="1">
    <citation type="submission" date="2020-08" db="EMBL/GenBank/DDBJ databases">
        <authorList>
            <person name="Liu C."/>
            <person name="Sun Q."/>
        </authorList>
    </citation>
    <scope>NUCLEOTIDE SEQUENCE [LARGE SCALE GENOMIC DNA]</scope>
    <source>
        <strain evidence="2 3">NSJ-18</strain>
    </source>
</reference>
<protein>
    <submittedName>
        <fullName evidence="2">Uncharacterized protein</fullName>
    </submittedName>
</protein>
<keyword evidence="3" id="KW-1185">Reference proteome</keyword>
<comment type="caution">
    <text evidence="2">The sequence shown here is derived from an EMBL/GenBank/DDBJ whole genome shotgun (WGS) entry which is preliminary data.</text>
</comment>
<gene>
    <name evidence="2" type="ORF">H8923_06595</name>
</gene>
<evidence type="ECO:0000313" key="2">
    <source>
        <dbReference type="EMBL" id="MBC5996426.1"/>
    </source>
</evidence>
<name>A0ABR7JP96_9FIRM</name>
<keyword evidence="1" id="KW-0812">Transmembrane</keyword>
<dbReference type="EMBL" id="JACRWE010000003">
    <property type="protein sequence ID" value="MBC5996426.1"/>
    <property type="molecule type" value="Genomic_DNA"/>
</dbReference>
<dbReference type="Proteomes" id="UP000609849">
    <property type="component" value="Unassembled WGS sequence"/>
</dbReference>
<evidence type="ECO:0000256" key="1">
    <source>
        <dbReference type="SAM" id="Phobius"/>
    </source>
</evidence>
<organism evidence="2 3">
    <name type="scientific">Romboutsia faecis</name>
    <dbReference type="NCBI Taxonomy" id="2764597"/>
    <lineage>
        <taxon>Bacteria</taxon>
        <taxon>Bacillati</taxon>
        <taxon>Bacillota</taxon>
        <taxon>Clostridia</taxon>
        <taxon>Peptostreptococcales</taxon>
        <taxon>Peptostreptococcaceae</taxon>
        <taxon>Romboutsia</taxon>
    </lineage>
</organism>
<keyword evidence="1" id="KW-1133">Transmembrane helix</keyword>